<dbReference type="HOGENOM" id="CLU_665555_0_0_12"/>
<keyword evidence="1" id="KW-0547">Nucleotide-binding</keyword>
<dbReference type="STRING" id="869212.Turpa_3172"/>
<protein>
    <submittedName>
        <fullName evidence="3">Metal-dependent phosphohydrolase HD sub domain-containing protein</fullName>
    </submittedName>
</protein>
<dbReference type="SUPFAM" id="SSF81891">
    <property type="entry name" value="Poly A polymerase C-terminal region-like"/>
    <property type="match status" value="1"/>
</dbReference>
<feature type="domain" description="HD/PDEase" evidence="2">
    <location>
        <begin position="205"/>
        <end position="336"/>
    </location>
</feature>
<dbReference type="KEGG" id="tpx:Turpa_3172"/>
<dbReference type="InterPro" id="IPR050124">
    <property type="entry name" value="tRNA_CCA-adding_enzyme"/>
</dbReference>
<dbReference type="Proteomes" id="UP000006048">
    <property type="component" value="Chromosome"/>
</dbReference>
<dbReference type="PANTHER" id="PTHR47545">
    <property type="entry name" value="MULTIFUNCTIONAL CCA PROTEIN"/>
    <property type="match status" value="1"/>
</dbReference>
<dbReference type="GO" id="GO:0000166">
    <property type="term" value="F:nucleotide binding"/>
    <property type="evidence" value="ECO:0007669"/>
    <property type="project" value="UniProtKB-KW"/>
</dbReference>
<accession>I4B954</accession>
<dbReference type="CDD" id="cd00077">
    <property type="entry name" value="HDc"/>
    <property type="match status" value="1"/>
</dbReference>
<name>I4B954_TURPD</name>
<dbReference type="InterPro" id="IPR003607">
    <property type="entry name" value="HD/PDEase_dom"/>
</dbReference>
<organism evidence="3 4">
    <name type="scientific">Turneriella parva (strain ATCC BAA-1111 / DSM 21527 / NCTC 11395 / H)</name>
    <name type="common">Leptospira parva</name>
    <dbReference type="NCBI Taxonomy" id="869212"/>
    <lineage>
        <taxon>Bacteria</taxon>
        <taxon>Pseudomonadati</taxon>
        <taxon>Spirochaetota</taxon>
        <taxon>Spirochaetia</taxon>
        <taxon>Leptospirales</taxon>
        <taxon>Leptospiraceae</taxon>
        <taxon>Turneriella</taxon>
    </lineage>
</organism>
<evidence type="ECO:0000256" key="1">
    <source>
        <dbReference type="ARBA" id="ARBA00022741"/>
    </source>
</evidence>
<dbReference type="InterPro" id="IPR006674">
    <property type="entry name" value="HD_domain"/>
</dbReference>
<dbReference type="AlphaFoldDB" id="I4B954"/>
<dbReference type="Gene3D" id="1.10.246.80">
    <property type="match status" value="1"/>
</dbReference>
<reference evidence="3 4" key="1">
    <citation type="submission" date="2012-06" db="EMBL/GenBank/DDBJ databases">
        <title>The complete chromosome of genome of Turneriella parva DSM 21527.</title>
        <authorList>
            <consortium name="US DOE Joint Genome Institute (JGI-PGF)"/>
            <person name="Lucas S."/>
            <person name="Han J."/>
            <person name="Lapidus A."/>
            <person name="Bruce D."/>
            <person name="Goodwin L."/>
            <person name="Pitluck S."/>
            <person name="Peters L."/>
            <person name="Kyrpides N."/>
            <person name="Mavromatis K."/>
            <person name="Ivanova N."/>
            <person name="Mikhailova N."/>
            <person name="Chertkov O."/>
            <person name="Detter J.C."/>
            <person name="Tapia R."/>
            <person name="Han C."/>
            <person name="Land M."/>
            <person name="Hauser L."/>
            <person name="Markowitz V."/>
            <person name="Cheng J.-F."/>
            <person name="Hugenholtz P."/>
            <person name="Woyke T."/>
            <person name="Wu D."/>
            <person name="Gronow S."/>
            <person name="Wellnitz S."/>
            <person name="Brambilla E."/>
            <person name="Klenk H.-P."/>
            <person name="Eisen J.A."/>
        </authorList>
    </citation>
    <scope>NUCLEOTIDE SEQUENCE [LARGE SCALE GENOMIC DNA]</scope>
    <source>
        <strain evidence="4">ATCC BAA-1111 / DSM 21527 / NCTC 11395 / H</strain>
    </source>
</reference>
<gene>
    <name evidence="3" type="ordered locus">Turpa_3172</name>
</gene>
<dbReference type="Gene3D" id="1.10.3090.10">
    <property type="entry name" value="cca-adding enzyme, domain 2"/>
    <property type="match status" value="1"/>
</dbReference>
<dbReference type="RefSeq" id="WP_014804311.1">
    <property type="nucleotide sequence ID" value="NC_018020.1"/>
</dbReference>
<dbReference type="PANTHER" id="PTHR47545:SF2">
    <property type="entry name" value="CC-ADDING TRNA NUCLEOTIDYLTRANSFERASE"/>
    <property type="match status" value="1"/>
</dbReference>
<evidence type="ECO:0000313" key="4">
    <source>
        <dbReference type="Proteomes" id="UP000006048"/>
    </source>
</evidence>
<evidence type="ECO:0000313" key="3">
    <source>
        <dbReference type="EMBL" id="AFM13811.1"/>
    </source>
</evidence>
<evidence type="ECO:0000259" key="2">
    <source>
        <dbReference type="SMART" id="SM00471"/>
    </source>
</evidence>
<keyword evidence="4" id="KW-1185">Reference proteome</keyword>
<dbReference type="SMART" id="SM00471">
    <property type="entry name" value="HDc"/>
    <property type="match status" value="1"/>
</dbReference>
<dbReference type="Pfam" id="PF01966">
    <property type="entry name" value="HD"/>
    <property type="match status" value="1"/>
</dbReference>
<dbReference type="EMBL" id="CP002959">
    <property type="protein sequence ID" value="AFM13811.1"/>
    <property type="molecule type" value="Genomic_DNA"/>
</dbReference>
<proteinExistence type="predicted"/>
<sequence>MQAYDILHKVHGLLGEGEARTLLGWELYWYAPATQQKPDLADDLKRETLNLKLQVSPEDLSRLQLSFPEAVMTEGDLQLSLPPHGRQPAQIRFTTKPLQQLPTAGVRVAGSEIDLSGTLSASDVLSIARIAARYPQLILYTEGADPVTLKSADDLPASQRRHAFRGIILGRRPTAGFRLLDSLGLLDIFLPEVTAGRGLSQNRFHAHDIFEHLLRAADGALDLNEPVRWSALLHDIGKVPTRVEQADGESTFHNHEMYSARMVVPIMKRLAVPISVGQKVKFLVRNHMFHYTDEWSDKAVRRFVKKVPLGELQDLISLRLADRKGSGKKTAFPKALQKLMGHIDELIAKEQEFKIKDLAIDGHTLIELGMPQTRAMGDMLKYLFEEVKAGRAENNRETLLALVESRRAAEAST</sequence>
<dbReference type="OrthoDB" id="9805698at2"/>